<gene>
    <name evidence="1" type="ORF">BO88DRAFT_469254</name>
</gene>
<organism evidence="1 2">
    <name type="scientific">Aspergillus vadensis (strain CBS 113365 / IMI 142717 / IBT 24658)</name>
    <dbReference type="NCBI Taxonomy" id="1448311"/>
    <lineage>
        <taxon>Eukaryota</taxon>
        <taxon>Fungi</taxon>
        <taxon>Dikarya</taxon>
        <taxon>Ascomycota</taxon>
        <taxon>Pezizomycotina</taxon>
        <taxon>Eurotiomycetes</taxon>
        <taxon>Eurotiomycetidae</taxon>
        <taxon>Eurotiales</taxon>
        <taxon>Aspergillaceae</taxon>
        <taxon>Aspergillus</taxon>
        <taxon>Aspergillus subgen. Circumdati</taxon>
    </lineage>
</organism>
<dbReference type="AlphaFoldDB" id="A0A319B3D2"/>
<dbReference type="GeneID" id="37216208"/>
<protein>
    <submittedName>
        <fullName evidence="1">Uncharacterized protein</fullName>
    </submittedName>
</protein>
<name>A0A319B3D2_ASPVC</name>
<proteinExistence type="predicted"/>
<keyword evidence="2" id="KW-1185">Reference proteome</keyword>
<reference evidence="1" key="1">
    <citation type="submission" date="2016-12" db="EMBL/GenBank/DDBJ databases">
        <title>The genomes of Aspergillus section Nigri reveals drivers in fungal speciation.</title>
        <authorList>
            <consortium name="DOE Joint Genome Institute"/>
            <person name="Vesth T.C."/>
            <person name="Nybo J."/>
            <person name="Theobald S."/>
            <person name="Brandl J."/>
            <person name="Frisvad J.C."/>
            <person name="Nielsen K.F."/>
            <person name="Lyhne E.K."/>
            <person name="Kogle M.E."/>
            <person name="Kuo A."/>
            <person name="Riley R."/>
            <person name="Clum A."/>
            <person name="Nolan M."/>
            <person name="Lipzen A."/>
            <person name="Salamov A."/>
            <person name="Henrissat B."/>
            <person name="Wiebenga A."/>
            <person name="De Vries R.P."/>
            <person name="Grigoriev I.V."/>
            <person name="Mortensen U.H."/>
            <person name="Andersen M.R."/>
            <person name="Baker S.E."/>
        </authorList>
    </citation>
    <scope>NUCLEOTIDE SEQUENCE [LARGE SCALE GENOMIC DNA]</scope>
    <source>
        <strain evidence="1">CBS 113365</strain>
    </source>
</reference>
<accession>A0A319B3D2</accession>
<sequence>MSTTSLRTCQVHAECDGLIPGFSFPAPSAVERRGTRVCQADFHQHQAISTFQCKVEGWPDRDKLATRVRHFLLGYVGPAVHDEMEHYRFQPPKLAASLSRIIMLSMLEPLPAMRLTRYTVLYVAAMGDDYRSSPLQTMVALLTIRDGPKRAQDGVSNRWIDLQFSLQHVPKGILSVHYLLVWLICLSWYSITQAHIHTSIHDPFPTSPAPT</sequence>
<dbReference type="OrthoDB" id="10331971at2759"/>
<dbReference type="Proteomes" id="UP000248405">
    <property type="component" value="Unassembled WGS sequence"/>
</dbReference>
<evidence type="ECO:0000313" key="2">
    <source>
        <dbReference type="Proteomes" id="UP000248405"/>
    </source>
</evidence>
<evidence type="ECO:0000313" key="1">
    <source>
        <dbReference type="EMBL" id="PYH66284.1"/>
    </source>
</evidence>
<dbReference type="RefSeq" id="XP_025560078.1">
    <property type="nucleotide sequence ID" value="XM_025711616.1"/>
</dbReference>
<dbReference type="EMBL" id="KZ821634">
    <property type="protein sequence ID" value="PYH66284.1"/>
    <property type="molecule type" value="Genomic_DNA"/>
</dbReference>